<dbReference type="InterPro" id="IPR019594">
    <property type="entry name" value="Glu/Gly-bd"/>
</dbReference>
<feature type="transmembrane region" description="Helical" evidence="18">
    <location>
        <begin position="250"/>
        <end position="271"/>
    </location>
</feature>
<gene>
    <name evidence="23" type="primary">LOC118409787</name>
</gene>
<dbReference type="GO" id="GO:0005886">
    <property type="term" value="C:plasma membrane"/>
    <property type="evidence" value="ECO:0000318"/>
    <property type="project" value="GO_Central"/>
</dbReference>
<evidence type="ECO:0000313" key="23">
    <source>
        <dbReference type="RefSeq" id="XP_035666988.1"/>
    </source>
</evidence>
<organism evidence="22 23">
    <name type="scientific">Branchiostoma floridae</name>
    <name type="common">Florida lancelet</name>
    <name type="synonym">Amphioxus</name>
    <dbReference type="NCBI Taxonomy" id="7739"/>
    <lineage>
        <taxon>Eukaryota</taxon>
        <taxon>Metazoa</taxon>
        <taxon>Chordata</taxon>
        <taxon>Cephalochordata</taxon>
        <taxon>Leptocardii</taxon>
        <taxon>Amphioxiformes</taxon>
        <taxon>Branchiostomatidae</taxon>
        <taxon>Branchiostoma</taxon>
    </lineage>
</organism>
<dbReference type="GO" id="GO:0043197">
    <property type="term" value="C:dendritic spine"/>
    <property type="evidence" value="ECO:0000318"/>
    <property type="project" value="GO_Central"/>
</dbReference>
<dbReference type="RefSeq" id="XP_035666988.1">
    <property type="nucleotide sequence ID" value="XM_035811095.1"/>
</dbReference>
<evidence type="ECO:0000256" key="14">
    <source>
        <dbReference type="ARBA" id="ARBA00034100"/>
    </source>
</evidence>
<dbReference type="GeneID" id="118409787"/>
<dbReference type="GO" id="GO:0098839">
    <property type="term" value="C:postsynaptic density membrane"/>
    <property type="evidence" value="ECO:0000318"/>
    <property type="project" value="GO_Central"/>
</dbReference>
<dbReference type="AlphaFoldDB" id="A0A9J7KN17"/>
<keyword evidence="10" id="KW-0325">Glycoprotein</keyword>
<keyword evidence="19" id="KW-0732">Signal</keyword>
<evidence type="ECO:0000256" key="3">
    <source>
        <dbReference type="ARBA" id="ARBA00022475"/>
    </source>
</evidence>
<feature type="domain" description="Ionotropic glutamate receptor C-terminal" evidence="20">
    <location>
        <begin position="51"/>
        <end position="414"/>
    </location>
</feature>
<dbReference type="FunFam" id="3.40.190.10:FF:000666">
    <property type="entry name" value="Glutamate receptor, ionotropic, AMPA 2a"/>
    <property type="match status" value="1"/>
</dbReference>
<dbReference type="SUPFAM" id="SSF53850">
    <property type="entry name" value="Periplasmic binding protein-like II"/>
    <property type="match status" value="1"/>
</dbReference>
<evidence type="ECO:0000256" key="9">
    <source>
        <dbReference type="ARBA" id="ARBA00023170"/>
    </source>
</evidence>
<evidence type="ECO:0000256" key="11">
    <source>
        <dbReference type="ARBA" id="ARBA00023257"/>
    </source>
</evidence>
<evidence type="ECO:0000256" key="13">
    <source>
        <dbReference type="ARBA" id="ARBA00023303"/>
    </source>
</evidence>
<evidence type="ECO:0000256" key="15">
    <source>
        <dbReference type="PIRSR" id="PIRSR601508-1"/>
    </source>
</evidence>
<feature type="disulfide bond" evidence="17">
    <location>
        <begin position="363"/>
        <end position="417"/>
    </location>
</feature>
<dbReference type="Proteomes" id="UP000001554">
    <property type="component" value="Chromosome 2"/>
</dbReference>
<keyword evidence="12" id="KW-1071">Ligand-gated ion channel</keyword>
<dbReference type="FunFam" id="1.10.287.70:FF:000143">
    <property type="entry name" value="Probable glutamate receptor"/>
    <property type="match status" value="1"/>
</dbReference>
<feature type="binding site" evidence="15">
    <location>
        <position position="349"/>
    </location>
    <ligand>
        <name>L-glutamate</name>
        <dbReference type="ChEBI" id="CHEBI:29985"/>
    </ligand>
</feature>
<evidence type="ECO:0000256" key="4">
    <source>
        <dbReference type="ARBA" id="ARBA00022692"/>
    </source>
</evidence>
<evidence type="ECO:0000256" key="16">
    <source>
        <dbReference type="PIRSR" id="PIRSR601508-2"/>
    </source>
</evidence>
<evidence type="ECO:0000256" key="12">
    <source>
        <dbReference type="ARBA" id="ARBA00023286"/>
    </source>
</evidence>
<evidence type="ECO:0000259" key="21">
    <source>
        <dbReference type="SMART" id="SM00918"/>
    </source>
</evidence>
<keyword evidence="17" id="KW-1015">Disulfide bond</keyword>
<evidence type="ECO:0000256" key="17">
    <source>
        <dbReference type="PIRSR" id="PIRSR601508-3"/>
    </source>
</evidence>
<protein>
    <submittedName>
        <fullName evidence="23">Glutamate receptor ionotropic, delta-2-like isoform X3</fullName>
    </submittedName>
</protein>
<keyword evidence="8 18" id="KW-0472">Membrane</keyword>
<proteinExistence type="predicted"/>
<evidence type="ECO:0000256" key="19">
    <source>
        <dbReference type="SAM" id="SignalP"/>
    </source>
</evidence>
<dbReference type="GO" id="GO:0035249">
    <property type="term" value="P:synaptic transmission, glutamatergic"/>
    <property type="evidence" value="ECO:0000318"/>
    <property type="project" value="GO_Central"/>
</dbReference>
<keyword evidence="5 18" id="KW-1133">Transmembrane helix</keyword>
<feature type="binding site" evidence="15">
    <location>
        <position position="133"/>
    </location>
    <ligand>
        <name>L-glutamate</name>
        <dbReference type="ChEBI" id="CHEBI:29985"/>
    </ligand>
</feature>
<dbReference type="InterPro" id="IPR001508">
    <property type="entry name" value="Iono_Glu_rcpt_met"/>
</dbReference>
<feature type="signal peptide" evidence="19">
    <location>
        <begin position="1"/>
        <end position="32"/>
    </location>
</feature>
<dbReference type="InterPro" id="IPR015683">
    <property type="entry name" value="Ionotropic_Glu_rcpt"/>
</dbReference>
<evidence type="ECO:0000256" key="7">
    <source>
        <dbReference type="ARBA" id="ARBA00023065"/>
    </source>
</evidence>
<feature type="transmembrane region" description="Helical" evidence="18">
    <location>
        <begin position="437"/>
        <end position="460"/>
    </location>
</feature>
<dbReference type="Gene3D" id="3.40.190.10">
    <property type="entry name" value="Periplasmic binding protein-like II"/>
    <property type="match status" value="2"/>
</dbReference>
<name>A0A9J7KN17_BRAFL</name>
<keyword evidence="9" id="KW-0675">Receptor</keyword>
<dbReference type="PRINTS" id="PR00177">
    <property type="entry name" value="NMDARECEPTOR"/>
</dbReference>
<accession>A0A9J7KN17</accession>
<keyword evidence="4 18" id="KW-0812">Transmembrane</keyword>
<keyword evidence="11" id="KW-0628">Postsynaptic cell membrane</keyword>
<evidence type="ECO:0000256" key="8">
    <source>
        <dbReference type="ARBA" id="ARBA00023136"/>
    </source>
</evidence>
<dbReference type="GO" id="GO:0050804">
    <property type="term" value="P:modulation of chemical synaptic transmission"/>
    <property type="evidence" value="ECO:0000318"/>
    <property type="project" value="GO_Central"/>
</dbReference>
<evidence type="ECO:0000256" key="6">
    <source>
        <dbReference type="ARBA" id="ARBA00023018"/>
    </source>
</evidence>
<reference evidence="23" key="2">
    <citation type="submission" date="2025-08" db="UniProtKB">
        <authorList>
            <consortium name="RefSeq"/>
        </authorList>
    </citation>
    <scope>IDENTIFICATION</scope>
    <source>
        <strain evidence="23">S238N-H82</strain>
        <tissue evidence="23">Testes</tissue>
    </source>
</reference>
<dbReference type="PANTHER" id="PTHR18966">
    <property type="entry name" value="IONOTROPIC GLUTAMATE RECEPTOR"/>
    <property type="match status" value="1"/>
</dbReference>
<evidence type="ECO:0000259" key="20">
    <source>
        <dbReference type="SMART" id="SM00079"/>
    </source>
</evidence>
<keyword evidence="6" id="KW-0770">Synapse</keyword>
<keyword evidence="2" id="KW-0813">Transport</keyword>
<dbReference type="SMART" id="SM00918">
    <property type="entry name" value="Lig_chan-Glu_bd"/>
    <property type="match status" value="1"/>
</dbReference>
<evidence type="ECO:0000256" key="5">
    <source>
        <dbReference type="ARBA" id="ARBA00022989"/>
    </source>
</evidence>
<feature type="transmembrane region" description="Helical" evidence="18">
    <location>
        <begin position="167"/>
        <end position="195"/>
    </location>
</feature>
<keyword evidence="13" id="KW-0407">Ion channel</keyword>
<feature type="domain" description="Ionotropic glutamate receptor L-glutamate and glycine-binding" evidence="21">
    <location>
        <begin position="61"/>
        <end position="122"/>
    </location>
</feature>
<evidence type="ECO:0000256" key="10">
    <source>
        <dbReference type="ARBA" id="ARBA00023180"/>
    </source>
</evidence>
<dbReference type="SMART" id="SM00079">
    <property type="entry name" value="PBPe"/>
    <property type="match status" value="1"/>
</dbReference>
<comment type="subcellular location">
    <subcellularLocation>
        <location evidence="1">Cell membrane</location>
        <topology evidence="1">Multi-pass membrane protein</topology>
    </subcellularLocation>
    <subcellularLocation>
        <location evidence="14">Postsynaptic cell membrane</location>
    </subcellularLocation>
</comment>
<keyword evidence="7" id="KW-0406">Ion transport</keyword>
<dbReference type="FunFam" id="3.40.190.10:FF:000668">
    <property type="entry name" value="Uncharacterized protein"/>
    <property type="match status" value="1"/>
</dbReference>
<evidence type="ECO:0000256" key="1">
    <source>
        <dbReference type="ARBA" id="ARBA00004651"/>
    </source>
</evidence>
<feature type="binding site" evidence="15">
    <location>
        <position position="138"/>
    </location>
    <ligand>
        <name>L-glutamate</name>
        <dbReference type="ChEBI" id="CHEBI:29985"/>
    </ligand>
</feature>
<sequence length="531" mass="59216">MTVAGDMWRGTARGRPLATVVLLLGCAGLAMGQQLVKGPFSGQLIDMRNGTLRVVTILEAPFTMKEKTADGSYKYTGFCVDMINELSRMLKFDYDLYEVPDRTYGAMTDDGEWSGMVGQLVNDKADIALAAFTITSERERYVDFTERYMDYGIGFLMKRSNKEKQNYFAFLLPFQPVVWACLLAAIFVVAIMLFITSRIRIKLNIANPERDNDRQFNIRNSIWFAYGSLVRKGVEPAPRSLPVRIMAGTWWLFGLIVISTYTANLTAFLTVKRLEQPIRSIDDLAKQTEIAYGIPTGGGLYSFFRSQQGTGTIYELMWNYMNTEPTTFVKGLTGGVERVRQGNFVFMYDAPILEYRVNTDTSCQLMLLPNTFRPQGYGLATRSDSGLQEGLSFGILHLKENGKITELRDRWWPKVGCSMDGSESEAAAEGLALDSFVGVYIVVAVGGALAMVAALAEVSWHSYCNNRPNVPTQQEDTNNTVSEQRKLTEEVLRGIDNGTLQILIRKTPPVIDTCPAHNGGPPDIKSDGKFV</sequence>
<dbReference type="Pfam" id="PF10613">
    <property type="entry name" value="Lig_chan-Glu_bd"/>
    <property type="match status" value="1"/>
</dbReference>
<keyword evidence="3" id="KW-1003">Cell membrane</keyword>
<evidence type="ECO:0000256" key="2">
    <source>
        <dbReference type="ARBA" id="ARBA00022448"/>
    </source>
</evidence>
<feature type="site" description="Interaction with the cone snail toxin Con-ikot-ikot" evidence="16">
    <location>
        <position position="305"/>
    </location>
</feature>
<dbReference type="GO" id="GO:0032281">
    <property type="term" value="C:AMPA glutamate receptor complex"/>
    <property type="evidence" value="ECO:0000318"/>
    <property type="project" value="GO_Central"/>
</dbReference>
<dbReference type="Gene3D" id="1.10.287.70">
    <property type="match status" value="1"/>
</dbReference>
<dbReference type="GO" id="GO:0004971">
    <property type="term" value="F:AMPA glutamate receptor activity"/>
    <property type="evidence" value="ECO:0000318"/>
    <property type="project" value="GO_Central"/>
</dbReference>
<evidence type="ECO:0000313" key="22">
    <source>
        <dbReference type="Proteomes" id="UP000001554"/>
    </source>
</evidence>
<reference evidence="22" key="1">
    <citation type="journal article" date="2020" name="Nat. Ecol. Evol.">
        <title>Deeply conserved synteny resolves early events in vertebrate evolution.</title>
        <authorList>
            <person name="Simakov O."/>
            <person name="Marletaz F."/>
            <person name="Yue J.X."/>
            <person name="O'Connell B."/>
            <person name="Jenkins J."/>
            <person name="Brandt A."/>
            <person name="Calef R."/>
            <person name="Tung C.H."/>
            <person name="Huang T.K."/>
            <person name="Schmutz J."/>
            <person name="Satoh N."/>
            <person name="Yu J.K."/>
            <person name="Putnam N.H."/>
            <person name="Green R.E."/>
            <person name="Rokhsar D.S."/>
        </authorList>
    </citation>
    <scope>NUCLEOTIDE SEQUENCE [LARGE SCALE GENOMIC DNA]</scope>
    <source>
        <strain evidence="22">S238N-H82</strain>
    </source>
</reference>
<keyword evidence="22" id="KW-1185">Reference proteome</keyword>
<dbReference type="GO" id="GO:1904315">
    <property type="term" value="F:transmitter-gated monoatomic ion channel activity involved in regulation of postsynaptic membrane potential"/>
    <property type="evidence" value="ECO:0000318"/>
    <property type="project" value="GO_Central"/>
</dbReference>
<dbReference type="InterPro" id="IPR001320">
    <property type="entry name" value="Iontro_rcpt_C"/>
</dbReference>
<evidence type="ECO:0000256" key="18">
    <source>
        <dbReference type="SAM" id="Phobius"/>
    </source>
</evidence>
<dbReference type="Pfam" id="PF00060">
    <property type="entry name" value="Lig_chan"/>
    <property type="match status" value="1"/>
</dbReference>
<feature type="site" description="Crucial to convey clamshell closure to channel opening" evidence="16">
    <location>
        <position position="278"/>
    </location>
</feature>
<feature type="chain" id="PRO_5039901303" evidence="19">
    <location>
        <begin position="33"/>
        <end position="531"/>
    </location>
</feature>